<reference evidence="2 3" key="1">
    <citation type="journal article" date="2016" name="Nat. Commun.">
        <title>Thousands of microbial genomes shed light on interconnected biogeochemical processes in an aquifer system.</title>
        <authorList>
            <person name="Anantharaman K."/>
            <person name="Brown C.T."/>
            <person name="Hug L.A."/>
            <person name="Sharon I."/>
            <person name="Castelle C.J."/>
            <person name="Probst A.J."/>
            <person name="Thomas B.C."/>
            <person name="Singh A."/>
            <person name="Wilkins M.J."/>
            <person name="Karaoz U."/>
            <person name="Brodie E.L."/>
            <person name="Williams K.H."/>
            <person name="Hubbard S.S."/>
            <person name="Banfield J.F."/>
        </authorList>
    </citation>
    <scope>NUCLEOTIDE SEQUENCE [LARGE SCALE GENOMIC DNA]</scope>
</reference>
<evidence type="ECO:0000313" key="2">
    <source>
        <dbReference type="EMBL" id="OGN28376.1"/>
    </source>
</evidence>
<protein>
    <submittedName>
        <fullName evidence="2">Uncharacterized protein</fullName>
    </submittedName>
</protein>
<evidence type="ECO:0000256" key="1">
    <source>
        <dbReference type="SAM" id="Phobius"/>
    </source>
</evidence>
<dbReference type="AlphaFoldDB" id="A0A1F8GUP4"/>
<organism evidence="2 3">
    <name type="scientific">Candidatus Yanofskybacteria bacterium RIFCSPLOWO2_01_FULL_49_25</name>
    <dbReference type="NCBI Taxonomy" id="1802701"/>
    <lineage>
        <taxon>Bacteria</taxon>
        <taxon>Candidatus Yanofskyibacteriota</taxon>
    </lineage>
</organism>
<dbReference type="EMBL" id="MGKP01000018">
    <property type="protein sequence ID" value="OGN28376.1"/>
    <property type="molecule type" value="Genomic_DNA"/>
</dbReference>
<proteinExistence type="predicted"/>
<keyword evidence="1" id="KW-1133">Transmembrane helix</keyword>
<dbReference type="STRING" id="1802701.A3A33_05150"/>
<dbReference type="Proteomes" id="UP000179047">
    <property type="component" value="Unassembled WGS sequence"/>
</dbReference>
<gene>
    <name evidence="2" type="ORF">A3A33_05150</name>
</gene>
<name>A0A1F8GUP4_9BACT</name>
<feature type="transmembrane region" description="Helical" evidence="1">
    <location>
        <begin position="16"/>
        <end position="37"/>
    </location>
</feature>
<comment type="caution">
    <text evidence="2">The sequence shown here is derived from an EMBL/GenBank/DDBJ whole genome shotgun (WGS) entry which is preliminary data.</text>
</comment>
<keyword evidence="1" id="KW-0812">Transmembrane</keyword>
<keyword evidence="1" id="KW-0472">Membrane</keyword>
<sequence length="304" mass="32508">MEDETQIIQKVQHKSYSIGTCIVIAAIIISGTLMFTVRTKDGGGALSAKAMAKLENAVIPSKGVVLPAVWGDIGKQLIDNGTIDQKKIEALYDQREGLDDEMKQLFSGTGNGALTITKDNADVLLNLLWALGLANKNAILENGPMVDKQYGGDASKFASTGGWTLAAGSPMNHYSKHAMIALTPEQQALVEQISKNIYRPCCGNSVYFPDCNHGMAMLGLLQLMASQGVNETDMYEAALAANSYWFPDTYLTLAQYFNTKKIAWDKIGAKEVLGANFSSGAGFAEIKKQVAPVQQNNGGGGCGV</sequence>
<evidence type="ECO:0000313" key="3">
    <source>
        <dbReference type="Proteomes" id="UP000179047"/>
    </source>
</evidence>
<accession>A0A1F8GUP4</accession>